<dbReference type="OrthoDB" id="271562at2759"/>
<reference evidence="2 3" key="1">
    <citation type="journal article" date="2013" name="PLoS ONE">
        <title>Predicting the Proteins of Angomonas deanei, Strigomonas culicis and Their Respective Endosymbionts Reveals New Aspects of the Trypanosomatidae Family.</title>
        <authorList>
            <person name="Motta M.C."/>
            <person name="Martins A.C."/>
            <person name="de Souza S.S."/>
            <person name="Catta-Preta C.M."/>
            <person name="Silva R."/>
            <person name="Klein C.C."/>
            <person name="de Almeida L.G."/>
            <person name="de Lima Cunha O."/>
            <person name="Ciapina L.P."/>
            <person name="Brocchi M."/>
            <person name="Colabardini A.C."/>
            <person name="de Araujo Lima B."/>
            <person name="Machado C.R."/>
            <person name="de Almeida Soares C.M."/>
            <person name="Probst C.M."/>
            <person name="de Menezes C.B."/>
            <person name="Thompson C.E."/>
            <person name="Bartholomeu D.C."/>
            <person name="Gradia D.F."/>
            <person name="Pavoni D.P."/>
            <person name="Grisard E.C."/>
            <person name="Fantinatti-Garboggini F."/>
            <person name="Marchini F.K."/>
            <person name="Rodrigues-Luiz G.F."/>
            <person name="Wagner G."/>
            <person name="Goldman G.H."/>
            <person name="Fietto J.L."/>
            <person name="Elias M.C."/>
            <person name="Goldman M.H."/>
            <person name="Sagot M.F."/>
            <person name="Pereira M."/>
            <person name="Stoco P.H."/>
            <person name="de Mendonca-Neto R.P."/>
            <person name="Teixeira S.M."/>
            <person name="Maciel T.E."/>
            <person name="de Oliveira Mendes T.A."/>
            <person name="Urmenyi T.P."/>
            <person name="de Souza W."/>
            <person name="Schenkman S."/>
            <person name="de Vasconcelos A.T."/>
        </authorList>
    </citation>
    <scope>NUCLEOTIDE SEQUENCE [LARGE SCALE GENOMIC DNA]</scope>
</reference>
<sequence>MAEVTPVRKAVANEYHCATLVGNWEEERKTFGQPLSASAGASSALDTTYTASYKRLSPGKMAAARPSGCFADEAPKELLFFHGDCTKPEKNSYSIAELSYTDRQVDPTTHEEVLNRTGVSQRQDRTSTLRRTLGLSGNRQAESTAEDRSNASMRETQYLRSLNGAEKQDGAVGDDGDYRPPSIPPVGRVDERSRLMTTKHVTTDATGEYLKSNLEPYPLTSSDCVGELMNSRNDPMHKTKLRVHYKTS</sequence>
<name>S9WB30_9TRYP</name>
<evidence type="ECO:0000313" key="2">
    <source>
        <dbReference type="EMBL" id="EPY33180.1"/>
    </source>
</evidence>
<accession>S9WB30</accession>
<evidence type="ECO:0000256" key="1">
    <source>
        <dbReference type="SAM" id="MobiDB-lite"/>
    </source>
</evidence>
<dbReference type="Proteomes" id="UP000015354">
    <property type="component" value="Unassembled WGS sequence"/>
</dbReference>
<feature type="region of interest" description="Disordered" evidence="1">
    <location>
        <begin position="115"/>
        <end position="183"/>
    </location>
</feature>
<organism evidence="2 3">
    <name type="scientific">Strigomonas culicis</name>
    <dbReference type="NCBI Taxonomy" id="28005"/>
    <lineage>
        <taxon>Eukaryota</taxon>
        <taxon>Discoba</taxon>
        <taxon>Euglenozoa</taxon>
        <taxon>Kinetoplastea</taxon>
        <taxon>Metakinetoplastina</taxon>
        <taxon>Trypanosomatida</taxon>
        <taxon>Trypanosomatidae</taxon>
        <taxon>Strigomonadinae</taxon>
        <taxon>Strigomonas</taxon>
    </lineage>
</organism>
<evidence type="ECO:0000313" key="3">
    <source>
        <dbReference type="Proteomes" id="UP000015354"/>
    </source>
</evidence>
<keyword evidence="3" id="KW-1185">Reference proteome</keyword>
<feature type="compositionally biased region" description="Polar residues" evidence="1">
    <location>
        <begin position="150"/>
        <end position="160"/>
    </location>
</feature>
<comment type="caution">
    <text evidence="2">The sequence shown here is derived from an EMBL/GenBank/DDBJ whole genome shotgun (WGS) entry which is preliminary data.</text>
</comment>
<protein>
    <submittedName>
        <fullName evidence="2">Uncharacterized protein</fullName>
    </submittedName>
</protein>
<dbReference type="EMBL" id="ATMH01002448">
    <property type="protein sequence ID" value="EPY33180.1"/>
    <property type="molecule type" value="Genomic_DNA"/>
</dbReference>
<dbReference type="AlphaFoldDB" id="S9WB30"/>
<gene>
    <name evidence="2" type="ORF">STCU_02448</name>
</gene>
<proteinExistence type="predicted"/>